<dbReference type="EMBL" id="RDOM01000033">
    <property type="protein sequence ID" value="MBF4272908.1"/>
    <property type="molecule type" value="Genomic_DNA"/>
</dbReference>
<proteinExistence type="predicted"/>
<protein>
    <submittedName>
        <fullName evidence="2">XRE family transcriptional regulator</fullName>
    </submittedName>
</protein>
<dbReference type="RefSeq" id="WP_041947004.1">
    <property type="nucleotide sequence ID" value="NZ_CP020534.1"/>
</dbReference>
<dbReference type="InterPro" id="IPR010982">
    <property type="entry name" value="Lambda_DNA-bd_dom_sf"/>
</dbReference>
<dbReference type="Gene3D" id="1.10.260.40">
    <property type="entry name" value="lambda repressor-like DNA-binding domains"/>
    <property type="match status" value="1"/>
</dbReference>
<dbReference type="Proteomes" id="UP000722957">
    <property type="component" value="Unassembled WGS sequence"/>
</dbReference>
<dbReference type="AlphaFoldDB" id="A0A1Y0NYN4"/>
<dbReference type="Pfam" id="PF01381">
    <property type="entry name" value="HTH_3"/>
    <property type="match status" value="1"/>
</dbReference>
<gene>
    <name evidence="2" type="ORF">EAY07_12845</name>
</gene>
<evidence type="ECO:0000313" key="3">
    <source>
        <dbReference type="Proteomes" id="UP000722957"/>
    </source>
</evidence>
<evidence type="ECO:0000259" key="1">
    <source>
        <dbReference type="PROSITE" id="PS50943"/>
    </source>
</evidence>
<feature type="domain" description="HTH cro/C1-type" evidence="1">
    <location>
        <begin position="4"/>
        <end position="52"/>
    </location>
</feature>
<dbReference type="PROSITE" id="PS50943">
    <property type="entry name" value="HTH_CROC1"/>
    <property type="match status" value="1"/>
</dbReference>
<dbReference type="GO" id="GO:0003677">
    <property type="term" value="F:DNA binding"/>
    <property type="evidence" value="ECO:0007669"/>
    <property type="project" value="InterPro"/>
</dbReference>
<comment type="caution">
    <text evidence="2">The sequence shown here is derived from an EMBL/GenBank/DDBJ whole genome shotgun (WGS) entry which is preliminary data.</text>
</comment>
<dbReference type="KEGG" id="vau:VANGNB10_cI1629c"/>
<dbReference type="InterPro" id="IPR001387">
    <property type="entry name" value="Cro/C1-type_HTH"/>
</dbReference>
<reference evidence="2 3" key="1">
    <citation type="journal article" date="2021" name="PeerJ">
        <title>Analysis of 44 Vibrio anguillarum genomes reveals high genetic diversity.</title>
        <authorList>
            <person name="Hansen M.J."/>
            <person name="Dalsgaard I."/>
        </authorList>
    </citation>
    <scope>NUCLEOTIDE SEQUENCE [LARGE SCALE GENOMIC DNA]</scope>
    <source>
        <strain evidence="2 3">17-16730-2A</strain>
    </source>
</reference>
<dbReference type="CDD" id="cd00093">
    <property type="entry name" value="HTH_XRE"/>
    <property type="match status" value="1"/>
</dbReference>
<accession>A0A1Y0NYN4</accession>
<sequence>MPRIKEVLNEIGESQESLAKEIGISQSSVNHYANGNRMPSYQMAWNIVKALNNLGASCTFEQVFPSPTK</sequence>
<dbReference type="SUPFAM" id="SSF47413">
    <property type="entry name" value="lambda repressor-like DNA-binding domains"/>
    <property type="match status" value="1"/>
</dbReference>
<organism evidence="2 3">
    <name type="scientific">Vibrio anguillarum</name>
    <name type="common">Listonella anguillarum</name>
    <dbReference type="NCBI Taxonomy" id="55601"/>
    <lineage>
        <taxon>Bacteria</taxon>
        <taxon>Pseudomonadati</taxon>
        <taxon>Pseudomonadota</taxon>
        <taxon>Gammaproteobacteria</taxon>
        <taxon>Vibrionales</taxon>
        <taxon>Vibrionaceae</taxon>
        <taxon>Vibrio</taxon>
    </lineage>
</organism>
<name>A0A1Y0NYN4_VIBAN</name>
<dbReference type="SMART" id="SM00530">
    <property type="entry name" value="HTH_XRE"/>
    <property type="match status" value="1"/>
</dbReference>
<evidence type="ECO:0000313" key="2">
    <source>
        <dbReference type="EMBL" id="MBF4272908.1"/>
    </source>
</evidence>